<feature type="binding site" evidence="10 13">
    <location>
        <position position="212"/>
    </location>
    <ligand>
        <name>NAD(+)</name>
        <dbReference type="ChEBI" id="CHEBI:57540"/>
    </ligand>
</feature>
<evidence type="ECO:0000256" key="8">
    <source>
        <dbReference type="ARBA" id="ARBA00023002"/>
    </source>
</evidence>
<dbReference type="Gene3D" id="3.40.50.1980">
    <property type="entry name" value="Nitrogenase molybdenum iron protein domain"/>
    <property type="match status" value="2"/>
</dbReference>
<evidence type="ECO:0000256" key="7">
    <source>
        <dbReference type="ARBA" id="ARBA00022833"/>
    </source>
</evidence>
<comment type="catalytic activity">
    <reaction evidence="9 10 11">
        <text>L-histidinol + 2 NAD(+) + H2O = L-histidine + 2 NADH + 3 H(+)</text>
        <dbReference type="Rhea" id="RHEA:20641"/>
        <dbReference type="ChEBI" id="CHEBI:15377"/>
        <dbReference type="ChEBI" id="CHEBI:15378"/>
        <dbReference type="ChEBI" id="CHEBI:57540"/>
        <dbReference type="ChEBI" id="CHEBI:57595"/>
        <dbReference type="ChEBI" id="CHEBI:57699"/>
        <dbReference type="ChEBI" id="CHEBI:57945"/>
        <dbReference type="EC" id="1.1.1.23"/>
    </reaction>
</comment>
<gene>
    <name evidence="10 17" type="primary">hisD</name>
    <name evidence="17" type="ORF">G4A98_00495</name>
</gene>
<dbReference type="HAMAP" id="MF_01024">
    <property type="entry name" value="HisD"/>
    <property type="match status" value="1"/>
</dbReference>
<feature type="binding site" evidence="10 15">
    <location>
        <position position="260"/>
    </location>
    <ligand>
        <name>Zn(2+)</name>
        <dbReference type="ChEBI" id="CHEBI:29105"/>
    </ligand>
</feature>
<feature type="binding site" evidence="10 14">
    <location>
        <position position="420"/>
    </location>
    <ligand>
        <name>substrate</name>
    </ligand>
</feature>
<feature type="binding site" evidence="10 14">
    <location>
        <position position="328"/>
    </location>
    <ligand>
        <name>substrate</name>
    </ligand>
</feature>
<feature type="binding site" evidence="10 13">
    <location>
        <position position="131"/>
    </location>
    <ligand>
        <name>NAD(+)</name>
        <dbReference type="ChEBI" id="CHEBI:57540"/>
    </ligand>
</feature>
<name>A0A6G9JUM9_9GAMM</name>
<keyword evidence="10 11" id="KW-0028">Amino-acid biosynthesis</keyword>
<evidence type="ECO:0000256" key="16">
    <source>
        <dbReference type="RuleBase" id="RU004175"/>
    </source>
</evidence>
<feature type="binding site" evidence="10 14">
    <location>
        <position position="263"/>
    </location>
    <ligand>
        <name>substrate</name>
    </ligand>
</feature>
<feature type="binding site" evidence="10 13">
    <location>
        <position position="189"/>
    </location>
    <ligand>
        <name>NAD(+)</name>
        <dbReference type="ChEBI" id="CHEBI:57540"/>
    </ligand>
</feature>
<evidence type="ECO:0000256" key="15">
    <source>
        <dbReference type="PIRSR" id="PIRSR000099-4"/>
    </source>
</evidence>
<evidence type="ECO:0000256" key="14">
    <source>
        <dbReference type="PIRSR" id="PIRSR000099-3"/>
    </source>
</evidence>
<dbReference type="GO" id="GO:0000105">
    <property type="term" value="P:L-histidine biosynthetic process"/>
    <property type="evidence" value="ECO:0007669"/>
    <property type="project" value="UniProtKB-UniRule"/>
</dbReference>
<evidence type="ECO:0000256" key="13">
    <source>
        <dbReference type="PIRSR" id="PIRSR000099-2"/>
    </source>
</evidence>
<organism evidence="17 18">
    <name type="scientific">Buchnera aphidicola</name>
    <name type="common">Microlophium carnosum</name>
    <dbReference type="NCBI Taxonomy" id="2708354"/>
    <lineage>
        <taxon>Bacteria</taxon>
        <taxon>Pseudomonadati</taxon>
        <taxon>Pseudomonadota</taxon>
        <taxon>Gammaproteobacteria</taxon>
        <taxon>Enterobacterales</taxon>
        <taxon>Erwiniaceae</taxon>
        <taxon>Buchnera</taxon>
    </lineage>
</organism>
<dbReference type="PANTHER" id="PTHR21256:SF2">
    <property type="entry name" value="HISTIDINE BIOSYNTHESIS TRIFUNCTIONAL PROTEIN"/>
    <property type="match status" value="1"/>
</dbReference>
<evidence type="ECO:0000256" key="1">
    <source>
        <dbReference type="ARBA" id="ARBA00003850"/>
    </source>
</evidence>
<dbReference type="InterPro" id="IPR016161">
    <property type="entry name" value="Ald_DH/histidinol_DH"/>
</dbReference>
<dbReference type="Proteomes" id="UP000503183">
    <property type="component" value="Chromosome"/>
</dbReference>
<comment type="subunit">
    <text evidence="4 10">Homodimer.</text>
</comment>
<dbReference type="PROSITE" id="PS00611">
    <property type="entry name" value="HISOL_DEHYDROGENASE"/>
    <property type="match status" value="1"/>
</dbReference>
<dbReference type="EMBL" id="CP048747">
    <property type="protein sequence ID" value="QIQ41712.1"/>
    <property type="molecule type" value="Genomic_DNA"/>
</dbReference>
<dbReference type="GO" id="GO:0004399">
    <property type="term" value="F:histidinol dehydrogenase activity"/>
    <property type="evidence" value="ECO:0007669"/>
    <property type="project" value="UniProtKB-UniRule"/>
</dbReference>
<dbReference type="Pfam" id="PF00815">
    <property type="entry name" value="Histidinol_dh"/>
    <property type="match status" value="1"/>
</dbReference>
<dbReference type="UniPathway" id="UPA00031">
    <property type="reaction ID" value="UER00014"/>
</dbReference>
<evidence type="ECO:0000256" key="12">
    <source>
        <dbReference type="PIRSR" id="PIRSR000099-1"/>
    </source>
</evidence>
<keyword evidence="7 10" id="KW-0862">Zinc</keyword>
<evidence type="ECO:0000256" key="5">
    <source>
        <dbReference type="ARBA" id="ARBA00012965"/>
    </source>
</evidence>
<reference evidence="17 18" key="1">
    <citation type="submission" date="2020-04" db="EMBL/GenBank/DDBJ databases">
        <title>Parallel evolution in the integration of a co-obligate aphid symbiosis.</title>
        <authorList>
            <person name="Monnin D."/>
            <person name="Jackson R."/>
            <person name="Kiers E.T."/>
            <person name="Bunker M."/>
            <person name="Ellers J."/>
            <person name="Henry L.M."/>
        </authorList>
    </citation>
    <scope>NUCLEOTIDE SEQUENCE [LARGE SCALE GENOMIC DNA]</scope>
    <source>
        <strain evidence="17">MCAR-56B</strain>
    </source>
</reference>
<comment type="function">
    <text evidence="1 10 11">Catalyzes the sequential NAD-dependent oxidations of L-histidinol to L-histidinaldehyde and then to L-histidine.</text>
</comment>
<dbReference type="PIRSF" id="PIRSF000099">
    <property type="entry name" value="Histidinol_dh"/>
    <property type="match status" value="1"/>
</dbReference>
<evidence type="ECO:0000256" key="3">
    <source>
        <dbReference type="ARBA" id="ARBA00010178"/>
    </source>
</evidence>
<dbReference type="FunFam" id="3.40.50.1980:FF:000001">
    <property type="entry name" value="Histidinol dehydrogenase"/>
    <property type="match status" value="1"/>
</dbReference>
<dbReference type="InterPro" id="IPR022695">
    <property type="entry name" value="Histidinol_DH_monofunct"/>
</dbReference>
<accession>A0A6G9JUM9</accession>
<keyword evidence="6 10" id="KW-0479">Metal-binding</keyword>
<feature type="binding site" evidence="10 15">
    <location>
        <position position="263"/>
    </location>
    <ligand>
        <name>Zn(2+)</name>
        <dbReference type="ChEBI" id="CHEBI:29105"/>
    </ligand>
</feature>
<dbReference type="NCBIfam" id="TIGR00069">
    <property type="entry name" value="hisD"/>
    <property type="match status" value="1"/>
</dbReference>
<protein>
    <recommendedName>
        <fullName evidence="5 10">Histidinol dehydrogenase</fullName>
        <shortName evidence="10 11">HDH</shortName>
        <ecNumber evidence="5 10">1.1.1.23</ecNumber>
    </recommendedName>
</protein>
<feature type="binding site" evidence="10 14">
    <location>
        <position position="260"/>
    </location>
    <ligand>
        <name>substrate</name>
    </ligand>
</feature>
<dbReference type="InterPro" id="IPR012131">
    <property type="entry name" value="Hstdl_DH"/>
</dbReference>
<evidence type="ECO:0000256" key="2">
    <source>
        <dbReference type="ARBA" id="ARBA00004940"/>
    </source>
</evidence>
<evidence type="ECO:0000256" key="6">
    <source>
        <dbReference type="ARBA" id="ARBA00022723"/>
    </source>
</evidence>
<comment type="similarity">
    <text evidence="3 10 11 16">Belongs to the histidinol dehydrogenase family.</text>
</comment>
<feature type="binding site" evidence="10 14">
    <location>
        <position position="415"/>
    </location>
    <ligand>
        <name>substrate</name>
    </ligand>
</feature>
<evidence type="ECO:0000256" key="4">
    <source>
        <dbReference type="ARBA" id="ARBA00011738"/>
    </source>
</evidence>
<dbReference type="AlphaFoldDB" id="A0A6G9JUM9"/>
<feature type="binding site" evidence="10 14">
    <location>
        <position position="361"/>
    </location>
    <ligand>
        <name>substrate</name>
    </ligand>
</feature>
<keyword evidence="8 10" id="KW-0560">Oxidoreductase</keyword>
<dbReference type="Gene3D" id="1.20.5.1300">
    <property type="match status" value="1"/>
</dbReference>
<keyword evidence="10 11" id="KW-0520">NAD</keyword>
<evidence type="ECO:0000256" key="10">
    <source>
        <dbReference type="HAMAP-Rule" id="MF_01024"/>
    </source>
</evidence>
<evidence type="ECO:0000313" key="17">
    <source>
        <dbReference type="EMBL" id="QIQ41712.1"/>
    </source>
</evidence>
<feature type="active site" description="Proton acceptor" evidence="10 12">
    <location>
        <position position="327"/>
    </location>
</feature>
<dbReference type="InterPro" id="IPR001692">
    <property type="entry name" value="Histidinol_DH_CS"/>
</dbReference>
<dbReference type="EC" id="1.1.1.23" evidence="5 10"/>
<dbReference type="CDD" id="cd06572">
    <property type="entry name" value="Histidinol_dh"/>
    <property type="match status" value="1"/>
</dbReference>
<dbReference type="GO" id="GO:0005829">
    <property type="term" value="C:cytosol"/>
    <property type="evidence" value="ECO:0007669"/>
    <property type="project" value="TreeGrafter"/>
</dbReference>
<evidence type="ECO:0000256" key="9">
    <source>
        <dbReference type="ARBA" id="ARBA00049489"/>
    </source>
</evidence>
<dbReference type="GO" id="GO:0051287">
    <property type="term" value="F:NAD binding"/>
    <property type="evidence" value="ECO:0007669"/>
    <property type="project" value="InterPro"/>
</dbReference>
<dbReference type="PANTHER" id="PTHR21256">
    <property type="entry name" value="HISTIDINOL DEHYDROGENASE HDH"/>
    <property type="match status" value="1"/>
</dbReference>
<dbReference type="GO" id="GO:0008270">
    <property type="term" value="F:zinc ion binding"/>
    <property type="evidence" value="ECO:0007669"/>
    <property type="project" value="UniProtKB-UniRule"/>
</dbReference>
<keyword evidence="10 11" id="KW-0368">Histidine biosynthesis</keyword>
<sequence>MKYFNNLIYWNKLNSNEQKKILSRPFFKKSNTIKKTVTEIIENIKTLGDQALKKYTFLFDKCDLNQFQISEKKISSASSYLSDILKTSILIAKKNITLFHKAQISSTVDIETEIGVRCQQINLPLNSIGIYIPGGTAPFFSTVLMLAIPAKIAGCKEVVLCSPPPISNEILYTADICGIKKIFQVGGAQAIAALSLGTETIPKVDKIFGPGNAYVTEAKLQVNSIADGTAIDMLAGPSELLIIADYSANADFLAADLLSQAEHGISSQVILLTSCVELAKNVIYSLNKQLNNLSRLSEILIALKNSTIIITENLSECIKISNLYAPEHLIIQTKSPREVLNYISNASSIFLGLWSPESAGDYASGTNHVLPTYGKSVTNSALGLSDFQKRILVQELTPQGLIKLSNTLEILSSAEKLEAHKNAVKIRIDFLKRKI</sequence>
<dbReference type="SUPFAM" id="SSF53720">
    <property type="entry name" value="ALDH-like"/>
    <property type="match status" value="1"/>
</dbReference>
<feature type="binding site" evidence="10 15">
    <location>
        <position position="361"/>
    </location>
    <ligand>
        <name>Zn(2+)</name>
        <dbReference type="ChEBI" id="CHEBI:29105"/>
    </ligand>
</feature>
<comment type="cofactor">
    <cofactor evidence="10 15">
        <name>Zn(2+)</name>
        <dbReference type="ChEBI" id="CHEBI:29105"/>
    </cofactor>
    <text evidence="10 15">Binds 1 zinc ion per subunit.</text>
</comment>
<dbReference type="PRINTS" id="PR00083">
    <property type="entry name" value="HOLDHDRGNASE"/>
</dbReference>
<feature type="active site" description="Proton acceptor" evidence="10 12">
    <location>
        <position position="328"/>
    </location>
</feature>
<feature type="binding site" evidence="10 14">
    <location>
        <position position="238"/>
    </location>
    <ligand>
        <name>substrate</name>
    </ligand>
</feature>
<proteinExistence type="inferred from homology"/>
<evidence type="ECO:0000313" key="18">
    <source>
        <dbReference type="Proteomes" id="UP000503183"/>
    </source>
</evidence>
<comment type="pathway">
    <text evidence="2 10 11">Amino-acid biosynthesis; L-histidine biosynthesis; L-histidine from 5-phospho-alpha-D-ribose 1-diphosphate: step 9/9.</text>
</comment>
<evidence type="ECO:0000256" key="11">
    <source>
        <dbReference type="PIRNR" id="PIRNR000099"/>
    </source>
</evidence>
<feature type="binding site" evidence="10 15">
    <location>
        <position position="420"/>
    </location>
    <ligand>
        <name>Zn(2+)</name>
        <dbReference type="ChEBI" id="CHEBI:29105"/>
    </ligand>
</feature>